<comment type="caution">
    <text evidence="2">The sequence shown here is derived from an EMBL/GenBank/DDBJ whole genome shotgun (WGS) entry which is preliminary data.</text>
</comment>
<keyword evidence="1" id="KW-0732">Signal</keyword>
<feature type="chain" id="PRO_5020481193" description="Lipoprotein" evidence="1">
    <location>
        <begin position="24"/>
        <end position="138"/>
    </location>
</feature>
<proteinExistence type="predicted"/>
<organism evidence="2 3">
    <name type="scientific">Marinicauda algicola</name>
    <dbReference type="NCBI Taxonomy" id="2029849"/>
    <lineage>
        <taxon>Bacteria</taxon>
        <taxon>Pseudomonadati</taxon>
        <taxon>Pseudomonadota</taxon>
        <taxon>Alphaproteobacteria</taxon>
        <taxon>Maricaulales</taxon>
        <taxon>Maricaulaceae</taxon>
        <taxon>Marinicauda</taxon>
    </lineage>
</organism>
<evidence type="ECO:0000313" key="2">
    <source>
        <dbReference type="EMBL" id="TGY89014.1"/>
    </source>
</evidence>
<feature type="signal peptide" evidence="1">
    <location>
        <begin position="1"/>
        <end position="23"/>
    </location>
</feature>
<sequence>MKLLGPALAVMLLAACGAPGQGAGPAGPPPAEPSGEAVPLGAGRAQARFSIGPAAGIDLVVAAVDNPDRAPVSLAVRWRPGPQDAAVDLPPVGLFPVDRGGRYRIALPDAASRRSGRIEVELQTPSPAVRLQVNVQPN</sequence>
<dbReference type="AlphaFoldDB" id="A0A4S2H0R5"/>
<dbReference type="RefSeq" id="WP_135995552.1">
    <property type="nucleotide sequence ID" value="NZ_CP071057.1"/>
</dbReference>
<accession>A0A4S2H0R5</accession>
<reference evidence="2 3" key="1">
    <citation type="journal article" date="2017" name="Int. J. Syst. Evol. Microbiol.">
        <title>Marinicauda algicola sp. nov., isolated from a marine red alga Rhodosorus marinus.</title>
        <authorList>
            <person name="Jeong S.E."/>
            <person name="Jeon S.H."/>
            <person name="Chun B.H."/>
            <person name="Kim D.W."/>
            <person name="Jeon C.O."/>
        </authorList>
    </citation>
    <scope>NUCLEOTIDE SEQUENCE [LARGE SCALE GENOMIC DNA]</scope>
    <source>
        <strain evidence="2 3">JCM 31718</strain>
    </source>
</reference>
<evidence type="ECO:0000313" key="3">
    <source>
        <dbReference type="Proteomes" id="UP000308054"/>
    </source>
</evidence>
<evidence type="ECO:0000256" key="1">
    <source>
        <dbReference type="SAM" id="SignalP"/>
    </source>
</evidence>
<evidence type="ECO:0008006" key="4">
    <source>
        <dbReference type="Google" id="ProtNLM"/>
    </source>
</evidence>
<protein>
    <recommendedName>
        <fullName evidence="4">Lipoprotein</fullName>
    </recommendedName>
</protein>
<name>A0A4S2H0R5_9PROT</name>
<dbReference type="EMBL" id="SRXW01000002">
    <property type="protein sequence ID" value="TGY89014.1"/>
    <property type="molecule type" value="Genomic_DNA"/>
</dbReference>
<keyword evidence="3" id="KW-1185">Reference proteome</keyword>
<gene>
    <name evidence="2" type="ORF">E5163_07740</name>
</gene>
<dbReference type="PROSITE" id="PS51257">
    <property type="entry name" value="PROKAR_LIPOPROTEIN"/>
    <property type="match status" value="1"/>
</dbReference>
<dbReference type="Proteomes" id="UP000308054">
    <property type="component" value="Unassembled WGS sequence"/>
</dbReference>